<dbReference type="Proteomes" id="UP001240561">
    <property type="component" value="Unassembled WGS sequence"/>
</dbReference>
<sequence length="107" mass="11663">DASQFAIQVPAWPGKTFSINKWTILPSVDSATRTLQLRLQVNNPDEALKPGMNAYLKLTSESAPMLLIPSKALIDSGSEQRVITVDNEGRFVPKLVQVFHESAGVTA</sequence>
<organism evidence="3 4">
    <name type="scientific">Gardnerella vaginalis</name>
    <dbReference type="NCBI Taxonomy" id="2702"/>
    <lineage>
        <taxon>Bacteria</taxon>
        <taxon>Bacillati</taxon>
        <taxon>Actinomycetota</taxon>
        <taxon>Actinomycetes</taxon>
        <taxon>Bifidobacteriales</taxon>
        <taxon>Bifidobacteriaceae</taxon>
        <taxon>Gardnerella</taxon>
    </lineage>
</organism>
<proteinExistence type="predicted"/>
<accession>A0ABD4ZCG3</accession>
<feature type="non-terminal residue" evidence="3">
    <location>
        <position position="107"/>
    </location>
</feature>
<feature type="non-terminal residue" evidence="3">
    <location>
        <position position="1"/>
    </location>
</feature>
<dbReference type="EMBL" id="JASOGJ010000057">
    <property type="protein sequence ID" value="MDK6696295.1"/>
    <property type="molecule type" value="Genomic_DNA"/>
</dbReference>
<dbReference type="Pfam" id="PF25954">
    <property type="entry name" value="Beta-barrel_RND_2"/>
    <property type="match status" value="1"/>
</dbReference>
<protein>
    <submittedName>
        <fullName evidence="3">Efflux RND transporter periplasmic adaptor subunit</fullName>
    </submittedName>
</protein>
<dbReference type="Gene3D" id="2.40.30.170">
    <property type="match status" value="1"/>
</dbReference>
<dbReference type="PANTHER" id="PTHR30097:SF15">
    <property type="entry name" value="CATION EFFLUX SYSTEM PROTEIN CUSB"/>
    <property type="match status" value="1"/>
</dbReference>
<gene>
    <name evidence="3" type="ORF">QP177_06995</name>
</gene>
<evidence type="ECO:0000256" key="1">
    <source>
        <dbReference type="ARBA" id="ARBA00022448"/>
    </source>
</evidence>
<dbReference type="InterPro" id="IPR058792">
    <property type="entry name" value="Beta-barrel_RND_2"/>
</dbReference>
<dbReference type="AlphaFoldDB" id="A0ABD4ZCG3"/>
<reference evidence="3 4" key="1">
    <citation type="submission" date="2023-05" db="EMBL/GenBank/DDBJ databases">
        <title>Cataloging the Phylogenetic Diversity of Human Bladder Bacteria.</title>
        <authorList>
            <person name="Du J."/>
        </authorList>
    </citation>
    <scope>NUCLEOTIDE SEQUENCE [LARGE SCALE GENOMIC DNA]</scope>
    <source>
        <strain evidence="3 4">UMB9230</strain>
    </source>
</reference>
<dbReference type="PANTHER" id="PTHR30097">
    <property type="entry name" value="CATION EFFLUX SYSTEM PROTEIN CUSB"/>
    <property type="match status" value="1"/>
</dbReference>
<comment type="caution">
    <text evidence="3">The sequence shown here is derived from an EMBL/GenBank/DDBJ whole genome shotgun (WGS) entry which is preliminary data.</text>
</comment>
<keyword evidence="1" id="KW-0813">Transport</keyword>
<feature type="domain" description="CusB-like beta-barrel" evidence="2">
    <location>
        <begin position="3"/>
        <end position="61"/>
    </location>
</feature>
<dbReference type="InterPro" id="IPR051909">
    <property type="entry name" value="MFP_Cation_Efflux"/>
</dbReference>
<dbReference type="Gene3D" id="2.40.420.20">
    <property type="match status" value="1"/>
</dbReference>
<evidence type="ECO:0000259" key="2">
    <source>
        <dbReference type="Pfam" id="PF25954"/>
    </source>
</evidence>
<evidence type="ECO:0000313" key="3">
    <source>
        <dbReference type="EMBL" id="MDK6696295.1"/>
    </source>
</evidence>
<evidence type="ECO:0000313" key="4">
    <source>
        <dbReference type="Proteomes" id="UP001240561"/>
    </source>
</evidence>
<name>A0ABD4ZCG3_GARVA</name>